<accession>A0A221V4C7</accession>
<evidence type="ECO:0000313" key="2">
    <source>
        <dbReference type="Proteomes" id="UP000204551"/>
    </source>
</evidence>
<reference evidence="1 2" key="1">
    <citation type="submission" date="2017-07" db="EMBL/GenBank/DDBJ databases">
        <title>Genome Sequence of Arenibacter algicola Strain SMS7 Isolated from a culture of the Diatom Skeletonema marinoi.</title>
        <authorList>
            <person name="Topel M."/>
            <person name="Pinder M.I.M."/>
            <person name="Johansson O.N."/>
            <person name="Kourtchenko O."/>
            <person name="Godhe A."/>
            <person name="Clarke A.K."/>
        </authorList>
    </citation>
    <scope>NUCLEOTIDE SEQUENCE [LARGE SCALE GENOMIC DNA]</scope>
    <source>
        <strain evidence="1 2">SMS7</strain>
        <plasmid evidence="2">Plasmid psms7</plasmid>
    </source>
</reference>
<protein>
    <submittedName>
        <fullName evidence="1">Uncharacterized protein</fullName>
    </submittedName>
</protein>
<name>A0A221V4C7_9FLAO</name>
<evidence type="ECO:0000313" key="1">
    <source>
        <dbReference type="EMBL" id="ASO08400.1"/>
    </source>
</evidence>
<proteinExistence type="predicted"/>
<geneLocation type="plasmid" evidence="2">
    <name>psms7</name>
</geneLocation>
<dbReference type="AlphaFoldDB" id="A0A221V4C7"/>
<keyword evidence="1" id="KW-0614">Plasmid</keyword>
<organism evidence="1 2">
    <name type="scientific">Arenibacter algicola</name>
    <dbReference type="NCBI Taxonomy" id="616991"/>
    <lineage>
        <taxon>Bacteria</taxon>
        <taxon>Pseudomonadati</taxon>
        <taxon>Bacteroidota</taxon>
        <taxon>Flavobacteriia</taxon>
        <taxon>Flavobacteriales</taxon>
        <taxon>Flavobacteriaceae</taxon>
        <taxon>Arenibacter</taxon>
    </lineage>
</organism>
<dbReference type="KEGG" id="aalg:AREALGSMS7_05028"/>
<gene>
    <name evidence="1" type="ORF">AREALGSMS7_05028</name>
</gene>
<dbReference type="RefSeq" id="WP_093980765.1">
    <property type="nucleotide sequence ID" value="NZ_CP022516.1"/>
</dbReference>
<sequence length="88" mass="10575">MGIKEFLGLHEEDQWDEFWDKCVFLAHFPDLEKKHHLYRLFDFYVELTSDHSGMFPVLNAFESGPRLDKYRNVNLDKILGDLRINFPE</sequence>
<dbReference type="EMBL" id="CP022516">
    <property type="protein sequence ID" value="ASO08400.1"/>
    <property type="molecule type" value="Genomic_DNA"/>
</dbReference>
<dbReference type="Proteomes" id="UP000204551">
    <property type="component" value="Plasmid pSMS7"/>
</dbReference>